<protein>
    <recommendedName>
        <fullName evidence="10">Lysylphosphatidylglycerol synthase TM region</fullName>
    </recommendedName>
</protein>
<organism evidence="8 9">
    <name type="scientific">Halopenitus malekzadehii</name>
    <dbReference type="NCBI Taxonomy" id="1267564"/>
    <lineage>
        <taxon>Archaea</taxon>
        <taxon>Methanobacteriati</taxon>
        <taxon>Methanobacteriota</taxon>
        <taxon>Stenosarchaea group</taxon>
        <taxon>Halobacteria</taxon>
        <taxon>Halobacteriales</taxon>
        <taxon>Haloferacaceae</taxon>
        <taxon>Halopenitus</taxon>
    </lineage>
</organism>
<dbReference type="NCBIfam" id="TIGR00374">
    <property type="entry name" value="flippase-like domain"/>
    <property type="match status" value="1"/>
</dbReference>
<evidence type="ECO:0000256" key="3">
    <source>
        <dbReference type="ARBA" id="ARBA00022475"/>
    </source>
</evidence>
<keyword evidence="9" id="KW-1185">Reference proteome</keyword>
<evidence type="ECO:0000256" key="1">
    <source>
        <dbReference type="ARBA" id="ARBA00004651"/>
    </source>
</evidence>
<feature type="transmembrane region" description="Helical" evidence="7">
    <location>
        <begin position="229"/>
        <end position="252"/>
    </location>
</feature>
<evidence type="ECO:0000256" key="6">
    <source>
        <dbReference type="ARBA" id="ARBA00023136"/>
    </source>
</evidence>
<evidence type="ECO:0000256" key="5">
    <source>
        <dbReference type="ARBA" id="ARBA00022989"/>
    </source>
</evidence>
<comment type="subcellular location">
    <subcellularLocation>
        <location evidence="1">Cell membrane</location>
        <topology evidence="1">Multi-pass membrane protein</topology>
    </subcellularLocation>
</comment>
<feature type="transmembrane region" description="Helical" evidence="7">
    <location>
        <begin position="288"/>
        <end position="312"/>
    </location>
</feature>
<feature type="transmembrane region" description="Helical" evidence="7">
    <location>
        <begin position="159"/>
        <end position="178"/>
    </location>
</feature>
<reference evidence="8 9" key="1">
    <citation type="submission" date="2016-10" db="EMBL/GenBank/DDBJ databases">
        <authorList>
            <person name="de Groot N.N."/>
        </authorList>
    </citation>
    <scope>NUCLEOTIDE SEQUENCE [LARGE SCALE GENOMIC DNA]</scope>
    <source>
        <strain evidence="8 9">IBRC-M10418</strain>
    </source>
</reference>
<name>A0A1H6HZQ3_9EURY</name>
<keyword evidence="4 7" id="KW-0812">Transmembrane</keyword>
<dbReference type="RefSeq" id="WP_092813931.1">
    <property type="nucleotide sequence ID" value="NZ_FNWU01000001.1"/>
</dbReference>
<comment type="similarity">
    <text evidence="2">Belongs to the UPF0104 family.</text>
</comment>
<feature type="transmembrane region" description="Helical" evidence="7">
    <location>
        <begin position="44"/>
        <end position="63"/>
    </location>
</feature>
<sequence length="344" mass="36728">MNVPIAAGRREWIWFIVTGVLLAALLALADVGEVLSALVRANPSHFAVALAIGFSSLLLWAWVWHRFFGHMGMDPTPTDTVSLFLTGHFLNSITPLGQFGGEPIMAYVVSDALETDYEKALAAVVSADILNAAPFFTFTLGGLWYLLVVGSLTGFLRSVGAVAVALLVIGGAVTYLLWSDDGRLGDLAVGTVNAIERRTDRAEGVFQSLRDRIKRIEGHFQTAGSGRSFLLTTAVGSHLAILAQIVSLYFVFRSLGIDPDFVSLYFIVNLSVIATVSPTPGGSGTYEVAFSGLVTLFYPVGLATAVTAAVLFRLTTYWPGLLAGYASLFVVKGRTDDGDVGPQE</sequence>
<feature type="transmembrane region" description="Helical" evidence="7">
    <location>
        <begin position="12"/>
        <end position="32"/>
    </location>
</feature>
<feature type="transmembrane region" description="Helical" evidence="7">
    <location>
        <begin position="264"/>
        <end position="282"/>
    </location>
</feature>
<gene>
    <name evidence="8" type="ORF">SAMN05192561_101549</name>
</gene>
<keyword evidence="6 7" id="KW-0472">Membrane</keyword>
<dbReference type="Proteomes" id="UP000199215">
    <property type="component" value="Unassembled WGS sequence"/>
</dbReference>
<dbReference type="EMBL" id="FNWU01000001">
    <property type="protein sequence ID" value="SEH39783.1"/>
    <property type="molecule type" value="Genomic_DNA"/>
</dbReference>
<feature type="transmembrane region" description="Helical" evidence="7">
    <location>
        <begin position="120"/>
        <end position="147"/>
    </location>
</feature>
<dbReference type="Pfam" id="PF03706">
    <property type="entry name" value="LPG_synthase_TM"/>
    <property type="match status" value="1"/>
</dbReference>
<accession>A0A1H6HZQ3</accession>
<dbReference type="PANTHER" id="PTHR39087">
    <property type="entry name" value="UPF0104 MEMBRANE PROTEIN MJ1595"/>
    <property type="match status" value="1"/>
</dbReference>
<evidence type="ECO:0000256" key="4">
    <source>
        <dbReference type="ARBA" id="ARBA00022692"/>
    </source>
</evidence>
<evidence type="ECO:0008006" key="10">
    <source>
        <dbReference type="Google" id="ProtNLM"/>
    </source>
</evidence>
<dbReference type="GO" id="GO:0005886">
    <property type="term" value="C:plasma membrane"/>
    <property type="evidence" value="ECO:0007669"/>
    <property type="project" value="UniProtKB-SubCell"/>
</dbReference>
<dbReference type="PANTHER" id="PTHR39087:SF2">
    <property type="entry name" value="UPF0104 MEMBRANE PROTEIN MJ1595"/>
    <property type="match status" value="1"/>
</dbReference>
<dbReference type="InterPro" id="IPR022791">
    <property type="entry name" value="L-PG_synthase/AglD"/>
</dbReference>
<evidence type="ECO:0000256" key="7">
    <source>
        <dbReference type="SAM" id="Phobius"/>
    </source>
</evidence>
<proteinExistence type="inferred from homology"/>
<evidence type="ECO:0000313" key="9">
    <source>
        <dbReference type="Proteomes" id="UP000199215"/>
    </source>
</evidence>
<dbReference type="AlphaFoldDB" id="A0A1H6HZQ3"/>
<dbReference type="STRING" id="1267564.SAMN05192561_101549"/>
<keyword evidence="5 7" id="KW-1133">Transmembrane helix</keyword>
<evidence type="ECO:0000313" key="8">
    <source>
        <dbReference type="EMBL" id="SEH39783.1"/>
    </source>
</evidence>
<evidence type="ECO:0000256" key="2">
    <source>
        <dbReference type="ARBA" id="ARBA00011061"/>
    </source>
</evidence>
<keyword evidence="3" id="KW-1003">Cell membrane</keyword>
<dbReference type="OrthoDB" id="15513at2157"/>